<name>A0A5M3XZU7_9ACTN</name>
<proteinExistence type="predicted"/>
<organism evidence="1 2">
    <name type="scientific">Acrocarpospora pleiomorpha</name>
    <dbReference type="NCBI Taxonomy" id="90975"/>
    <lineage>
        <taxon>Bacteria</taxon>
        <taxon>Bacillati</taxon>
        <taxon>Actinomycetota</taxon>
        <taxon>Actinomycetes</taxon>
        <taxon>Streptosporangiales</taxon>
        <taxon>Streptosporangiaceae</taxon>
        <taxon>Acrocarpospora</taxon>
    </lineage>
</organism>
<evidence type="ECO:0008006" key="3">
    <source>
        <dbReference type="Google" id="ProtNLM"/>
    </source>
</evidence>
<evidence type="ECO:0000313" key="2">
    <source>
        <dbReference type="Proteomes" id="UP000377595"/>
    </source>
</evidence>
<gene>
    <name evidence="1" type="ORF">Aple_095260</name>
</gene>
<dbReference type="OrthoDB" id="5198479at2"/>
<protein>
    <recommendedName>
        <fullName evidence="3">ANTAR domain-containing protein</fullName>
    </recommendedName>
</protein>
<sequence>MSDLDAALQALREAAKRLGQSAGHAAHIFHAQAAMGWVYRGDLDRLHEVLERMTPDQLQELSTAAALLGSAADEALREKN</sequence>
<comment type="caution">
    <text evidence="1">The sequence shown here is derived from an EMBL/GenBank/DDBJ whole genome shotgun (WGS) entry which is preliminary data.</text>
</comment>
<accession>A0A5M3XZU7</accession>
<dbReference type="RefSeq" id="WP_155351324.1">
    <property type="nucleotide sequence ID" value="NZ_BAAAHM010000061.1"/>
</dbReference>
<keyword evidence="2" id="KW-1185">Reference proteome</keyword>
<dbReference type="EMBL" id="BLAF01000092">
    <property type="protein sequence ID" value="GES26627.1"/>
    <property type="molecule type" value="Genomic_DNA"/>
</dbReference>
<dbReference type="Proteomes" id="UP000377595">
    <property type="component" value="Unassembled WGS sequence"/>
</dbReference>
<dbReference type="AlphaFoldDB" id="A0A5M3XZU7"/>
<reference evidence="1 2" key="1">
    <citation type="submission" date="2019-10" db="EMBL/GenBank/DDBJ databases">
        <title>Whole genome shotgun sequence of Acrocarpospora pleiomorpha NBRC 16267.</title>
        <authorList>
            <person name="Ichikawa N."/>
            <person name="Kimura A."/>
            <person name="Kitahashi Y."/>
            <person name="Komaki H."/>
            <person name="Oguchi A."/>
        </authorList>
    </citation>
    <scope>NUCLEOTIDE SEQUENCE [LARGE SCALE GENOMIC DNA]</scope>
    <source>
        <strain evidence="1 2">NBRC 16267</strain>
    </source>
</reference>
<evidence type="ECO:0000313" key="1">
    <source>
        <dbReference type="EMBL" id="GES26627.1"/>
    </source>
</evidence>